<evidence type="ECO:0000256" key="2">
    <source>
        <dbReference type="ARBA" id="ARBA00022475"/>
    </source>
</evidence>
<dbReference type="PANTHER" id="PTHR30462:SF0">
    <property type="entry name" value="INTERMEMBRANE TRANSPORT PROTEIN YEBT"/>
    <property type="match status" value="1"/>
</dbReference>
<keyword evidence="2" id="KW-1003">Cell membrane</keyword>
<feature type="domain" description="Mce/MlaD" evidence="8">
    <location>
        <begin position="177"/>
        <end position="234"/>
    </location>
</feature>
<keyword evidence="3" id="KW-0997">Cell inner membrane</keyword>
<dbReference type="AlphaFoldDB" id="A0A3S5YH42"/>
<dbReference type="GO" id="GO:0005886">
    <property type="term" value="C:plasma membrane"/>
    <property type="evidence" value="ECO:0007669"/>
    <property type="project" value="UniProtKB-SubCell"/>
</dbReference>
<evidence type="ECO:0000256" key="5">
    <source>
        <dbReference type="ARBA" id="ARBA00022989"/>
    </source>
</evidence>
<evidence type="ECO:0000259" key="8">
    <source>
        <dbReference type="Pfam" id="PF02470"/>
    </source>
</evidence>
<evidence type="ECO:0000256" key="7">
    <source>
        <dbReference type="SAM" id="Phobius"/>
    </source>
</evidence>
<keyword evidence="5 7" id="KW-1133">Transmembrane helix</keyword>
<evidence type="ECO:0000256" key="6">
    <source>
        <dbReference type="ARBA" id="ARBA00023136"/>
    </source>
</evidence>
<feature type="domain" description="Mce/MlaD" evidence="8">
    <location>
        <begin position="650"/>
        <end position="738"/>
    </location>
</feature>
<dbReference type="PANTHER" id="PTHR30462">
    <property type="entry name" value="INTERMEMBRANE TRANSPORT PROTEIN PQIB-RELATED"/>
    <property type="match status" value="1"/>
</dbReference>
<protein>
    <recommendedName>
        <fullName evidence="8">Mce/MlaD domain-containing protein</fullName>
    </recommendedName>
</protein>
<gene>
    <name evidence="9" type="ORF">P298_19535</name>
</gene>
<feature type="domain" description="Mce/MlaD" evidence="8">
    <location>
        <begin position="294"/>
        <end position="369"/>
    </location>
</feature>
<keyword evidence="6 7" id="KW-0472">Membrane</keyword>
<feature type="domain" description="Mce/MlaD" evidence="8">
    <location>
        <begin position="761"/>
        <end position="822"/>
    </location>
</feature>
<feature type="domain" description="Mce/MlaD" evidence="8">
    <location>
        <begin position="407"/>
        <end position="469"/>
    </location>
</feature>
<reference evidence="9" key="1">
    <citation type="submission" date="2013-09" db="EMBL/GenBank/DDBJ databases">
        <title>Salmonella enterica subsp. IIIa serovar 18:z4:z23:-.</title>
        <authorList>
            <person name="Chen Y."/>
            <person name="Li C."/>
            <person name="Mcdermott P."/>
            <person name="Zhao S."/>
        </authorList>
    </citation>
    <scope>NUCLEOTIDE SEQUENCE [LARGE SCALE GENOMIC DNA]</scope>
    <source>
        <strain evidence="9">N26626</strain>
    </source>
</reference>
<keyword evidence="4 7" id="KW-0812">Transmembrane</keyword>
<feature type="transmembrane region" description="Helical" evidence="7">
    <location>
        <begin position="37"/>
        <end position="53"/>
    </location>
</feature>
<evidence type="ECO:0000256" key="4">
    <source>
        <dbReference type="ARBA" id="ARBA00022692"/>
    </source>
</evidence>
<dbReference type="EMBL" id="AWRC01000034">
    <property type="protein sequence ID" value="OLV96459.1"/>
    <property type="molecule type" value="Genomic_DNA"/>
</dbReference>
<accession>A0A3S5YH42</accession>
<comment type="caution">
    <text evidence="9">The sequence shown here is derived from an EMBL/GenBank/DDBJ whole genome shotgun (WGS) entry which is preliminary data.</text>
</comment>
<evidence type="ECO:0000313" key="9">
    <source>
        <dbReference type="EMBL" id="OLV96459.1"/>
    </source>
</evidence>
<comment type="subcellular location">
    <subcellularLocation>
        <location evidence="1">Cell inner membrane</location>
    </subcellularLocation>
</comment>
<evidence type="ECO:0000256" key="3">
    <source>
        <dbReference type="ARBA" id="ARBA00022519"/>
    </source>
</evidence>
<name>A0A3S5YH42_SALER</name>
<dbReference type="Pfam" id="PF02470">
    <property type="entry name" value="MlaD"/>
    <property type="match status" value="7"/>
</dbReference>
<organism evidence="9">
    <name type="scientific">Salmonella enterica subsp. arizonae serovar 18:z4,z23:- str. CVM N26626</name>
    <dbReference type="NCBI Taxonomy" id="1395119"/>
    <lineage>
        <taxon>Bacteria</taxon>
        <taxon>Pseudomonadati</taxon>
        <taxon>Pseudomonadota</taxon>
        <taxon>Gammaproteobacteria</taxon>
        <taxon>Enterobacterales</taxon>
        <taxon>Enterobacteriaceae</taxon>
        <taxon>Salmonella</taxon>
    </lineage>
</organism>
<proteinExistence type="predicted"/>
<dbReference type="InterPro" id="IPR003399">
    <property type="entry name" value="Mce/MlaD"/>
</dbReference>
<evidence type="ECO:0000256" key="1">
    <source>
        <dbReference type="ARBA" id="ARBA00004533"/>
    </source>
</evidence>
<dbReference type="Proteomes" id="UP000868500">
    <property type="component" value="Unassembled WGS sequence"/>
</dbReference>
<dbReference type="InterPro" id="IPR051800">
    <property type="entry name" value="PqiA-PqiB_transport"/>
</dbReference>
<feature type="domain" description="Mce/MlaD" evidence="8">
    <location>
        <begin position="528"/>
        <end position="603"/>
    </location>
</feature>
<sequence length="891" mass="96681">MQWNGWIAAYFGIHMSQETPASKTEAQIKTKRRISPFWLLPLIALMIAGWLVWDSYQDRGNSVTIDFMSADGIVPGRTPVRYQGVEVGTVEDVSLSKDLRKIEVRVSIKSDMEDALREETQFWLVTPKASLAGVSGLDALVGGNYIGMMPGKGKPRDHFVALDTQPKYRLSNGDLMIHLHAPDLGSLNSGSLVYFRKIPVGRVYDYSINPNKQGVTIDVLIERRFTDLVKKGSRFWNVSGVDADLSLSGAKVKLESLAALVNGAIAFDSPDNSKPAAQDDTFGLYKDLAHSQRGVIVKLELPSGDGLKAESTPLMYQGLEVGELSKLTLNPGGKVTGEMTVDPSVVPLMRENTRIELRNPKLSLSDANISSLLTGKTFELVPGDGEPRSEFVVVPGEEALLHEANALTLTLTAPESYGIEPGQPLILHGVKVGQVIERNLSSKGVSFTVAIEPQHRDLVQGDSKFVVNSRVDVKVGLDGVEFLGASASEWIDGGIRILPGTGGKMKSTYPLYANLEKALENSLSDLPTTTLTLTAETLPDIQAGSVVLYRKFEVGEVITVRPRANSFDIDLHIKPEYRHLLTSNSVFWAEGGAKVQLNGSGLTVQASPLSRALKGAISFDNLSGASASRRKGDKRILYASETSARAVGGQITLHAFDAGKLAEGMPIRYLGIDIGQIQTLELITARNEVQAKAVLYPEYVQTFARAGTRFSVITPQISAAGVEHLDTILQPYINVEPGRGAARRDFELQEATITDSRYLDGLSIVVEAPEAGSLNIGTPVLFRGIEVGTVTGMSLGSLSDRVMITLRISKRYQHLVRNNSVFWLASGYSLDFGLTGGVVKTGTFNQFIRGGIAFATPPSTPLAPKAQAGKHFLLQESEPKEWREWGTALPR</sequence>
<feature type="domain" description="Mce/MlaD" evidence="8">
    <location>
        <begin position="60"/>
        <end position="151"/>
    </location>
</feature>